<evidence type="ECO:0000313" key="3">
    <source>
        <dbReference type="Proteomes" id="UP001417504"/>
    </source>
</evidence>
<organism evidence="2 3">
    <name type="scientific">Stephania japonica</name>
    <dbReference type="NCBI Taxonomy" id="461633"/>
    <lineage>
        <taxon>Eukaryota</taxon>
        <taxon>Viridiplantae</taxon>
        <taxon>Streptophyta</taxon>
        <taxon>Embryophyta</taxon>
        <taxon>Tracheophyta</taxon>
        <taxon>Spermatophyta</taxon>
        <taxon>Magnoliopsida</taxon>
        <taxon>Ranunculales</taxon>
        <taxon>Menispermaceae</taxon>
        <taxon>Menispermoideae</taxon>
        <taxon>Cissampelideae</taxon>
        <taxon>Stephania</taxon>
    </lineage>
</organism>
<name>A0AAP0ER48_9MAGN</name>
<sequence length="58" mass="6178">MSREGRAGESIEEKSTGCLKREEQGKGAERGIEEGLALSFIVICVVSLPSSKGLRAQV</sequence>
<gene>
    <name evidence="2" type="ORF">Sjap_021984</name>
</gene>
<evidence type="ECO:0000256" key="1">
    <source>
        <dbReference type="SAM" id="MobiDB-lite"/>
    </source>
</evidence>
<dbReference type="Proteomes" id="UP001417504">
    <property type="component" value="Unassembled WGS sequence"/>
</dbReference>
<proteinExistence type="predicted"/>
<dbReference type="EMBL" id="JBBNAE010000009">
    <property type="protein sequence ID" value="KAK9096487.1"/>
    <property type="molecule type" value="Genomic_DNA"/>
</dbReference>
<feature type="region of interest" description="Disordered" evidence="1">
    <location>
        <begin position="1"/>
        <end position="25"/>
    </location>
</feature>
<protein>
    <submittedName>
        <fullName evidence="2">Uncharacterized protein</fullName>
    </submittedName>
</protein>
<dbReference type="AlphaFoldDB" id="A0AAP0ER48"/>
<comment type="caution">
    <text evidence="2">The sequence shown here is derived from an EMBL/GenBank/DDBJ whole genome shotgun (WGS) entry which is preliminary data.</text>
</comment>
<keyword evidence="3" id="KW-1185">Reference proteome</keyword>
<evidence type="ECO:0000313" key="2">
    <source>
        <dbReference type="EMBL" id="KAK9096487.1"/>
    </source>
</evidence>
<accession>A0AAP0ER48</accession>
<reference evidence="2 3" key="1">
    <citation type="submission" date="2024-01" db="EMBL/GenBank/DDBJ databases">
        <title>Genome assemblies of Stephania.</title>
        <authorList>
            <person name="Yang L."/>
        </authorList>
    </citation>
    <scope>NUCLEOTIDE SEQUENCE [LARGE SCALE GENOMIC DNA]</scope>
    <source>
        <strain evidence="2">QJT</strain>
        <tissue evidence="2">Leaf</tissue>
    </source>
</reference>